<dbReference type="GO" id="GO:0042797">
    <property type="term" value="P:tRNA transcription by RNA polymerase III"/>
    <property type="evidence" value="ECO:0007669"/>
    <property type="project" value="TreeGrafter"/>
</dbReference>
<sequence>MMSDDEDDPVIDEIPVFLTHDLSENLFVYQYPVQPAASVGKYNVIKSQIKPENQEVVLEVSLDTQNANYDKAQGEHLAQIVDKDKPASSRTYPMKIMDKIKLESKKANINRDNFAIGVMNRRQLILSPIRGIVSMFPTFSHKSNQESDQKEDETKNKEEARLVHVQFAQVETEKSKKARESSYNYYCEKASNEPWYSTKYHEDESPLAKFERERLCCVGTQRKFETPMELSCESYLDNLLPKEVETNQDIPELPDHLTSINSLKELSEQDQVRKVLDQVKVTGAIQLSWLLSMDLDKVVQCLQTCAVLVLGNWVLRSDLLYRGPKNGIPQEVMANSRDYILHEFHQGRTLERKNLGSVIALPFEEVKEIMSQVGVLKRNKLWQFRLQPDGEFMKRYPDVVEQQNLLWKVRMRDIEEHFGFITPGQAAPQNQRRRNNSESSTTSTTQASPHSASRRRKNSSVSSDDSSEPTAAPRRRNRKKNESKSAIIMPTDIKIKEEPPS</sequence>
<dbReference type="Proteomes" id="UP000494040">
    <property type="component" value="Unassembled WGS sequence"/>
</dbReference>
<evidence type="ECO:0000313" key="3">
    <source>
        <dbReference type="Proteomes" id="UP000494040"/>
    </source>
</evidence>
<name>A0A8I6TE57_CIMLE</name>
<proteinExistence type="predicted"/>
<dbReference type="CTD" id="55718"/>
<dbReference type="OMA" id="NEMDWAK"/>
<feature type="compositionally biased region" description="Low complexity" evidence="1">
    <location>
        <begin position="437"/>
        <end position="446"/>
    </location>
</feature>
<dbReference type="PANTHER" id="PTHR12069">
    <property type="entry name" value="DNA-DIRECTED RNA POLYMERASES III 80 KDA POLYPEPTIDE RNA POLYMERASE III SUBUNIT 5"/>
    <property type="match status" value="1"/>
</dbReference>
<dbReference type="EnsemblMetazoa" id="XM_014393218.2">
    <property type="protein sequence ID" value="XP_014248704.1"/>
    <property type="gene ID" value="LOC106666201"/>
</dbReference>
<dbReference type="KEGG" id="clec:106666201"/>
<dbReference type="GO" id="GO:0005666">
    <property type="term" value="C:RNA polymerase III complex"/>
    <property type="evidence" value="ECO:0007669"/>
    <property type="project" value="TreeGrafter"/>
</dbReference>
<dbReference type="InterPro" id="IPR006886">
    <property type="entry name" value="RNA_pol_III_Rpc5"/>
</dbReference>
<dbReference type="GeneID" id="106666201"/>
<dbReference type="PANTHER" id="PTHR12069:SF0">
    <property type="entry name" value="DNA-DIRECTED RNA POLYMERASE III SUBUNIT RPC5"/>
    <property type="match status" value="1"/>
</dbReference>
<evidence type="ECO:0008006" key="4">
    <source>
        <dbReference type="Google" id="ProtNLM"/>
    </source>
</evidence>
<protein>
    <recommendedName>
        <fullName evidence="4">DNA-directed RNA polymerase III subunit RPC5</fullName>
    </recommendedName>
</protein>
<dbReference type="AlphaFoldDB" id="A0A8I6TE57"/>
<dbReference type="OrthoDB" id="340681at2759"/>
<reference evidence="2" key="1">
    <citation type="submission" date="2022-01" db="UniProtKB">
        <authorList>
            <consortium name="EnsemblMetazoa"/>
        </authorList>
    </citation>
    <scope>IDENTIFICATION</scope>
</reference>
<dbReference type="Pfam" id="PF04801">
    <property type="entry name" value="RPC5"/>
    <property type="match status" value="1"/>
</dbReference>
<dbReference type="RefSeq" id="XP_014248704.1">
    <property type="nucleotide sequence ID" value="XM_014393218.2"/>
</dbReference>
<accession>A0A8I6TE57</accession>
<evidence type="ECO:0000256" key="1">
    <source>
        <dbReference type="SAM" id="MobiDB-lite"/>
    </source>
</evidence>
<evidence type="ECO:0000313" key="2">
    <source>
        <dbReference type="EnsemblMetazoa" id="XP_014248704.1"/>
    </source>
</evidence>
<keyword evidence="3" id="KW-1185">Reference proteome</keyword>
<organism evidence="2 3">
    <name type="scientific">Cimex lectularius</name>
    <name type="common">Bed bug</name>
    <name type="synonym">Acanthia lectularia</name>
    <dbReference type="NCBI Taxonomy" id="79782"/>
    <lineage>
        <taxon>Eukaryota</taxon>
        <taxon>Metazoa</taxon>
        <taxon>Ecdysozoa</taxon>
        <taxon>Arthropoda</taxon>
        <taxon>Hexapoda</taxon>
        <taxon>Insecta</taxon>
        <taxon>Pterygota</taxon>
        <taxon>Neoptera</taxon>
        <taxon>Paraneoptera</taxon>
        <taxon>Hemiptera</taxon>
        <taxon>Heteroptera</taxon>
        <taxon>Panheteroptera</taxon>
        <taxon>Cimicomorpha</taxon>
        <taxon>Cimicidae</taxon>
        <taxon>Cimex</taxon>
    </lineage>
</organism>
<feature type="region of interest" description="Disordered" evidence="1">
    <location>
        <begin position="420"/>
        <end position="501"/>
    </location>
</feature>